<dbReference type="GO" id="GO:0016020">
    <property type="term" value="C:membrane"/>
    <property type="evidence" value="ECO:0007669"/>
    <property type="project" value="GOC"/>
</dbReference>
<dbReference type="SUPFAM" id="SSF48452">
    <property type="entry name" value="TPR-like"/>
    <property type="match status" value="3"/>
</dbReference>
<dbReference type="SUPFAM" id="SSF53448">
    <property type="entry name" value="Nucleotide-diphospho-sugar transferases"/>
    <property type="match status" value="1"/>
</dbReference>
<dbReference type="InterPro" id="IPR011990">
    <property type="entry name" value="TPR-like_helical_dom_sf"/>
</dbReference>
<proteinExistence type="predicted"/>
<dbReference type="EMBL" id="VZDO01000011">
    <property type="protein sequence ID" value="KAB0679027.1"/>
    <property type="molecule type" value="Genomic_DNA"/>
</dbReference>
<sequence>MSFEAERQAGIEARAAGRREDALGHFRAALALRPAELGCRCDAAGELIALGRLAEAEIEARLGLDAVPGFAPLHRALALALRARGDRAGALDAFRAAARADPRDLWHRHDIGMELRALGREAEADAAFGAVAAGTPLPHALRALGESARSRGEGDAALALFAAAARLLPADPWFALDVAVALRVLDRLAEAETATTALLAAHPGFVPGACERAELLLRLDRAPEAETLYARLLVSDPSLVAAYRGLARIAAARGDAMMAAAHLAGAVRARPADAALRLEWAAALKRAGRWVEAEPLLRGLLGPPTTAVSAQLELYPIVKRRAGHAAALALLEAARDLDPRHPRALLMLGDHARERGDLAAAERWYDATLDASPHFYWALVGRAATARARDDTAGAFALLEAAAGADPHEHHATIELAALHRENGDFAAARAALGRVPADSPRAGEAALAAALVLRAEGRWDAAAAAFLDAAERFPARVEALVEAAEDFARAGADEAAARALDAARRRDPDHPAVLDILARRALSRDDYDAARAHLGRAIALDPGRLWPPLGLARIRATLGDIAGTLADLDACEARFGGRPEIAEARIALLRQTGERNAARDRVGEARRLYPHHAGLRQEAVLLALDEGRFADAEAPLAGTIAQEGARLLFLRSLVHAARFDMEAAIRLGEAALAALPGDGWLRNRVIHAALVDLDLDRAGRHLAALAALEAVASRAKGKSANASQSHYGQIYDEFRLDREAVAAVRQARVLPAERRLAALAAVVAAFPDSTAAAIRYFVERRSSPPPPPDPARMTAIPQVIHQYWNDPVPPADLALYAASWRDLHPRHRYRLWNEAEARAVLAGVSTEALRAFERAREPAMKADLFRLALLFEAGGIYADMDDRCLASLEPLLVAGHSMVVYQEDLGSLGNNLIAATARHPVIGRALRLGVEAVNRGDSDILWLATGPGLLTRAAAQVLGEGGAPELLVLDRPALGAHVAIHCLAGYKATERHWSRTAFGRARSAQAARVSAA</sequence>
<organism evidence="2 3">
    <name type="scientific">Plantimonas leprariae</name>
    <dbReference type="NCBI Taxonomy" id="2615207"/>
    <lineage>
        <taxon>Bacteria</taxon>
        <taxon>Pseudomonadati</taxon>
        <taxon>Pseudomonadota</taxon>
        <taxon>Alphaproteobacteria</taxon>
        <taxon>Hyphomicrobiales</taxon>
        <taxon>Aurantimonadaceae</taxon>
        <taxon>Plantimonas</taxon>
    </lineage>
</organism>
<dbReference type="InterPro" id="IPR029044">
    <property type="entry name" value="Nucleotide-diphossugar_trans"/>
</dbReference>
<dbReference type="Gene3D" id="1.25.40.10">
    <property type="entry name" value="Tetratricopeptide repeat domain"/>
    <property type="match status" value="3"/>
</dbReference>
<dbReference type="GO" id="GO:0051999">
    <property type="term" value="P:mannosyl-inositol phosphorylceramide biosynthetic process"/>
    <property type="evidence" value="ECO:0007669"/>
    <property type="project" value="TreeGrafter"/>
</dbReference>
<keyword evidence="3" id="KW-1185">Reference proteome</keyword>
<dbReference type="Pfam" id="PF13432">
    <property type="entry name" value="TPR_16"/>
    <property type="match status" value="3"/>
</dbReference>
<dbReference type="Pfam" id="PF14559">
    <property type="entry name" value="TPR_19"/>
    <property type="match status" value="1"/>
</dbReference>
<gene>
    <name evidence="2" type="ORF">F6X38_14105</name>
</gene>
<evidence type="ECO:0000313" key="3">
    <source>
        <dbReference type="Proteomes" id="UP000432089"/>
    </source>
</evidence>
<dbReference type="InterPro" id="IPR019734">
    <property type="entry name" value="TPR_rpt"/>
</dbReference>
<evidence type="ECO:0000256" key="1">
    <source>
        <dbReference type="ARBA" id="ARBA00022679"/>
    </source>
</evidence>
<protein>
    <submittedName>
        <fullName evidence="2">Tetratricopeptide repeat protein</fullName>
    </submittedName>
</protein>
<comment type="caution">
    <text evidence="2">The sequence shown here is derived from an EMBL/GenBank/DDBJ whole genome shotgun (WGS) entry which is preliminary data.</text>
</comment>
<dbReference type="PANTHER" id="PTHR32385">
    <property type="entry name" value="MANNOSYL PHOSPHORYLINOSITOL CERAMIDE SYNTHASE"/>
    <property type="match status" value="1"/>
</dbReference>
<dbReference type="InterPro" id="IPR007577">
    <property type="entry name" value="GlycoTrfase_DXD_sugar-bd_CS"/>
</dbReference>
<dbReference type="Gene3D" id="3.90.550.20">
    <property type="match status" value="1"/>
</dbReference>
<dbReference type="InterPro" id="IPR051706">
    <property type="entry name" value="Glycosyltransferase_domain"/>
</dbReference>
<dbReference type="GO" id="GO:0000030">
    <property type="term" value="F:mannosyltransferase activity"/>
    <property type="evidence" value="ECO:0007669"/>
    <property type="project" value="TreeGrafter"/>
</dbReference>
<dbReference type="AlphaFoldDB" id="A0A7V7TVZ3"/>
<dbReference type="Pfam" id="PF04488">
    <property type="entry name" value="Gly_transf_sug"/>
    <property type="match status" value="1"/>
</dbReference>
<dbReference type="PANTHER" id="PTHR32385:SF15">
    <property type="entry name" value="INOSITOL PHOSPHOCERAMIDE MANNOSYLTRANSFERASE 1"/>
    <property type="match status" value="1"/>
</dbReference>
<keyword evidence="1" id="KW-0808">Transferase</keyword>
<name>A0A7V7TVZ3_9HYPH</name>
<accession>A0A7V7TVZ3</accession>
<dbReference type="Proteomes" id="UP000432089">
    <property type="component" value="Unassembled WGS sequence"/>
</dbReference>
<evidence type="ECO:0000313" key="2">
    <source>
        <dbReference type="EMBL" id="KAB0679027.1"/>
    </source>
</evidence>
<dbReference type="RefSeq" id="WP_150970604.1">
    <property type="nucleotide sequence ID" value="NZ_VZDO01000011.1"/>
</dbReference>
<reference evidence="2 3" key="1">
    <citation type="submission" date="2019-09" db="EMBL/GenBank/DDBJ databases">
        <title>YIM 132180 draft genome.</title>
        <authorList>
            <person name="Zhang K."/>
        </authorList>
    </citation>
    <scope>NUCLEOTIDE SEQUENCE [LARGE SCALE GENOMIC DNA]</scope>
    <source>
        <strain evidence="2 3">YIM 132180</strain>
    </source>
</reference>
<dbReference type="SMART" id="SM00028">
    <property type="entry name" value="TPR"/>
    <property type="match status" value="11"/>
</dbReference>